<feature type="active site" description="Schiff-base intermediate with substrate" evidence="12">
    <location>
        <position position="183"/>
    </location>
</feature>
<proteinExistence type="inferred from homology"/>
<evidence type="ECO:0000313" key="15">
    <source>
        <dbReference type="Proteomes" id="UP000034805"/>
    </source>
</evidence>
<dbReference type="Gene3D" id="3.20.20.70">
    <property type="entry name" value="Aldolase class I"/>
    <property type="match status" value="1"/>
</dbReference>
<sequence length="341" mass="36889">MSAIYITPPMASPSNRKLTGLVAATFTPLTHQGEINLSLIEPYIDYLVENQGVHKVFVNGTTGEGLSLSVDERKRLAEEWCKKGKSKLQQVIVHVGCLSLKDSQELARHAAETGADGIAVISPSFFKPTSADALRQFLQEVAAAAPQLPFYYYHIPAMTGLTLRASDIVEGIEETIPSFRGLKFSSSDLMDFGQCISKCPSHWSQLYGVDEQLLGALVMGASGAVGSTFNYLGNRVNSLLSAFDEGDLRQARTLQIQDIISYAVKQGFDLAVNKQLMCQVSGLPLGPPRLPLLPCPGSKAQSIAQRLQQSMPHVAVSAAPKYQFLPVPDSFLANPRSPPGQ</sequence>
<evidence type="ECO:0000256" key="6">
    <source>
        <dbReference type="ARBA" id="ARBA00022490"/>
    </source>
</evidence>
<evidence type="ECO:0000313" key="14">
    <source>
        <dbReference type="EMBL" id="KPP65217.1"/>
    </source>
</evidence>
<protein>
    <recommendedName>
        <fullName evidence="5">N-acetylneuraminate lyase</fullName>
        <ecNumber evidence="5">4.1.3.3</ecNumber>
    </recommendedName>
</protein>
<evidence type="ECO:0000256" key="12">
    <source>
        <dbReference type="PIRSR" id="PIRSR001365-1"/>
    </source>
</evidence>
<dbReference type="SUPFAM" id="SSF51569">
    <property type="entry name" value="Aldolase"/>
    <property type="match status" value="1"/>
</dbReference>
<feature type="active site" description="Proton donor/acceptor" evidence="12">
    <location>
        <position position="153"/>
    </location>
</feature>
<comment type="similarity">
    <text evidence="3">Belongs to the DapA family. NanA subfamily.</text>
</comment>
<dbReference type="PANTHER" id="PTHR12128">
    <property type="entry name" value="DIHYDRODIPICOLINATE SYNTHASE"/>
    <property type="match status" value="1"/>
</dbReference>
<evidence type="ECO:0000256" key="2">
    <source>
        <dbReference type="ARBA" id="ARBA00004878"/>
    </source>
</evidence>
<feature type="binding site" evidence="13">
    <location>
        <position position="62"/>
    </location>
    <ligand>
        <name>pyruvate</name>
        <dbReference type="ChEBI" id="CHEBI:15361"/>
    </ligand>
</feature>
<dbReference type="PRINTS" id="PR00146">
    <property type="entry name" value="DHPICSNTHASE"/>
</dbReference>
<comment type="subunit">
    <text evidence="4">Homotetramer.</text>
</comment>
<dbReference type="GO" id="GO:0008747">
    <property type="term" value="F:N-acetylneuraminate lyase activity"/>
    <property type="evidence" value="ECO:0007669"/>
    <property type="project" value="UniProtKB-EC"/>
</dbReference>
<dbReference type="EC" id="4.1.3.3" evidence="5"/>
<evidence type="ECO:0000256" key="5">
    <source>
        <dbReference type="ARBA" id="ARBA00012911"/>
    </source>
</evidence>
<dbReference type="PIRSF" id="PIRSF001365">
    <property type="entry name" value="DHDPS"/>
    <property type="match status" value="1"/>
</dbReference>
<evidence type="ECO:0000256" key="4">
    <source>
        <dbReference type="ARBA" id="ARBA00011881"/>
    </source>
</evidence>
<name>A0A0N8JY08_SCLFO</name>
<dbReference type="Proteomes" id="UP000034805">
    <property type="component" value="Unassembled WGS sequence"/>
</dbReference>
<dbReference type="GO" id="GO:0005737">
    <property type="term" value="C:cytoplasm"/>
    <property type="evidence" value="ECO:0007669"/>
    <property type="project" value="UniProtKB-SubCell"/>
</dbReference>
<comment type="subcellular location">
    <subcellularLocation>
        <location evidence="1">Cytoplasm</location>
    </subcellularLocation>
</comment>
<dbReference type="Pfam" id="PF00701">
    <property type="entry name" value="DHDPS"/>
    <property type="match status" value="1"/>
</dbReference>
<keyword evidence="8" id="KW-0704">Schiff base</keyword>
<dbReference type="SMART" id="SM01130">
    <property type="entry name" value="DHDPS"/>
    <property type="match status" value="1"/>
</dbReference>
<organism evidence="14 15">
    <name type="scientific">Scleropages formosus</name>
    <name type="common">Asian bonytongue</name>
    <name type="synonym">Osteoglossum formosum</name>
    <dbReference type="NCBI Taxonomy" id="113540"/>
    <lineage>
        <taxon>Eukaryota</taxon>
        <taxon>Metazoa</taxon>
        <taxon>Chordata</taxon>
        <taxon>Craniata</taxon>
        <taxon>Vertebrata</taxon>
        <taxon>Euteleostomi</taxon>
        <taxon>Actinopterygii</taxon>
        <taxon>Neopterygii</taxon>
        <taxon>Teleostei</taxon>
        <taxon>Osteoglossocephala</taxon>
        <taxon>Osteoglossomorpha</taxon>
        <taxon>Osteoglossiformes</taxon>
        <taxon>Osteoglossidae</taxon>
        <taxon>Scleropages</taxon>
    </lineage>
</organism>
<accession>A0A0N8JY08</accession>
<comment type="catalytic activity">
    <reaction evidence="10">
        <text>aceneuramate = aldehydo-N-acetyl-D-mannosamine + pyruvate</text>
        <dbReference type="Rhea" id="RHEA:23296"/>
        <dbReference type="ChEBI" id="CHEBI:15361"/>
        <dbReference type="ChEBI" id="CHEBI:17122"/>
        <dbReference type="ChEBI" id="CHEBI:173083"/>
        <dbReference type="EC" id="4.1.3.3"/>
    </reaction>
</comment>
<evidence type="ECO:0000256" key="3">
    <source>
        <dbReference type="ARBA" id="ARBA00006324"/>
    </source>
</evidence>
<dbReference type="InterPro" id="IPR002220">
    <property type="entry name" value="DapA-like"/>
</dbReference>
<evidence type="ECO:0000256" key="13">
    <source>
        <dbReference type="PIRSR" id="PIRSR001365-2"/>
    </source>
</evidence>
<evidence type="ECO:0000256" key="11">
    <source>
        <dbReference type="PIRNR" id="PIRNR001365"/>
    </source>
</evidence>
<dbReference type="EMBL" id="JARO02006470">
    <property type="protein sequence ID" value="KPP65217.1"/>
    <property type="molecule type" value="Genomic_DNA"/>
</dbReference>
<dbReference type="STRING" id="113540.ENSSFOP00015003260"/>
<comment type="caution">
    <text evidence="14">The sequence shown here is derived from an EMBL/GenBank/DDBJ whole genome shotgun (WGS) entry which is preliminary data.</text>
</comment>
<dbReference type="PANTHER" id="PTHR12128:SF21">
    <property type="entry name" value="N-ACETYLNEURAMINATE LYASE"/>
    <property type="match status" value="1"/>
</dbReference>
<dbReference type="AlphaFoldDB" id="A0A0N8JY08"/>
<keyword evidence="6" id="KW-0963">Cytoplasm</keyword>
<evidence type="ECO:0000256" key="9">
    <source>
        <dbReference type="ARBA" id="ARBA00023277"/>
    </source>
</evidence>
<evidence type="ECO:0000256" key="10">
    <source>
        <dbReference type="ARBA" id="ARBA00044906"/>
    </source>
</evidence>
<gene>
    <name evidence="14" type="ORF">Z043_116383</name>
</gene>
<evidence type="ECO:0000256" key="1">
    <source>
        <dbReference type="ARBA" id="ARBA00004496"/>
    </source>
</evidence>
<feature type="binding site" evidence="13">
    <location>
        <position position="225"/>
    </location>
    <ligand>
        <name>pyruvate</name>
        <dbReference type="ChEBI" id="CHEBI:15361"/>
    </ligand>
</feature>
<comment type="pathway">
    <text evidence="2">Amino-sugar metabolism; N-acetylneuraminate degradation.</text>
</comment>
<reference evidence="14 15" key="1">
    <citation type="submission" date="2015-08" db="EMBL/GenBank/DDBJ databases">
        <title>The genome of the Asian arowana (Scleropages formosus).</title>
        <authorList>
            <person name="Tan M.H."/>
            <person name="Gan H.M."/>
            <person name="Croft L.J."/>
            <person name="Austin C.M."/>
        </authorList>
    </citation>
    <scope>NUCLEOTIDE SEQUENCE [LARGE SCALE GENOMIC DNA]</scope>
    <source>
        <strain evidence="14">Aro1</strain>
    </source>
</reference>
<keyword evidence="9" id="KW-0119">Carbohydrate metabolism</keyword>
<dbReference type="InterPro" id="IPR013785">
    <property type="entry name" value="Aldolase_TIM"/>
</dbReference>
<evidence type="ECO:0000256" key="8">
    <source>
        <dbReference type="ARBA" id="ARBA00023270"/>
    </source>
</evidence>
<evidence type="ECO:0000256" key="7">
    <source>
        <dbReference type="ARBA" id="ARBA00023239"/>
    </source>
</evidence>
<keyword evidence="7 11" id="KW-0456">Lyase</keyword>